<dbReference type="InterPro" id="IPR032816">
    <property type="entry name" value="VTT_dom"/>
</dbReference>
<accession>A0A1R4F811</accession>
<keyword evidence="1" id="KW-1133">Transmembrane helix</keyword>
<dbReference type="OrthoDB" id="9810270at2"/>
<proteinExistence type="predicted"/>
<dbReference type="AlphaFoldDB" id="A0A1R4F811"/>
<reference evidence="3 4" key="1">
    <citation type="submission" date="2017-02" db="EMBL/GenBank/DDBJ databases">
        <authorList>
            <person name="Peterson S.W."/>
        </authorList>
    </citation>
    <scope>NUCLEOTIDE SEQUENCE [LARGE SCALE GENOMIC DNA]</scope>
    <source>
        <strain evidence="3 4">3F5N</strain>
    </source>
</reference>
<evidence type="ECO:0000313" key="4">
    <source>
        <dbReference type="Proteomes" id="UP000195766"/>
    </source>
</evidence>
<dbReference type="EMBL" id="FUIE01000018">
    <property type="protein sequence ID" value="SJM52048.1"/>
    <property type="molecule type" value="Genomic_DNA"/>
</dbReference>
<name>A0A1R4F811_BREDI</name>
<dbReference type="GO" id="GO:0005886">
    <property type="term" value="C:plasma membrane"/>
    <property type="evidence" value="ECO:0007669"/>
    <property type="project" value="TreeGrafter"/>
</dbReference>
<gene>
    <name evidence="3" type="ORF">FM111_03115</name>
</gene>
<organism evidence="3 4">
    <name type="scientific">Brevundimonas diminuta 3F5N</name>
    <dbReference type="NCBI Taxonomy" id="1255603"/>
    <lineage>
        <taxon>Bacteria</taxon>
        <taxon>Pseudomonadati</taxon>
        <taxon>Pseudomonadota</taxon>
        <taxon>Alphaproteobacteria</taxon>
        <taxon>Caulobacterales</taxon>
        <taxon>Caulobacteraceae</taxon>
        <taxon>Brevundimonas</taxon>
    </lineage>
</organism>
<dbReference type="InterPro" id="IPR051311">
    <property type="entry name" value="DedA_domain"/>
</dbReference>
<evidence type="ECO:0000313" key="3">
    <source>
        <dbReference type="EMBL" id="SJM52048.1"/>
    </source>
</evidence>
<protein>
    <submittedName>
        <fullName evidence="3">Lipoprotein B</fullName>
    </submittedName>
</protein>
<feature type="transmembrane region" description="Helical" evidence="1">
    <location>
        <begin position="135"/>
        <end position="158"/>
    </location>
</feature>
<feature type="transmembrane region" description="Helical" evidence="1">
    <location>
        <begin position="107"/>
        <end position="129"/>
    </location>
</feature>
<dbReference type="PANTHER" id="PTHR42709">
    <property type="entry name" value="ALKALINE PHOSPHATASE LIKE PROTEIN"/>
    <property type="match status" value="1"/>
</dbReference>
<keyword evidence="1" id="KW-0472">Membrane</keyword>
<dbReference type="Pfam" id="PF09335">
    <property type="entry name" value="VTT_dom"/>
    <property type="match status" value="1"/>
</dbReference>
<dbReference type="RefSeq" id="WP_087139294.1">
    <property type="nucleotide sequence ID" value="NZ_FUIE01000018.1"/>
</dbReference>
<keyword evidence="3" id="KW-0449">Lipoprotein</keyword>
<sequence length="193" mass="21473">MLRKLYDWVFSLARHRHATRSLAVVSFAESSFFPIPPDVMLAPMVLAKPERAYFYATVCTIASVLGGILGYAIGYFLEPVGMWMLALLGKADTFEASKALFQQHGAWVILIKGLTPIPFKLITIASGIFQFNLALFIALCVLTRGARFFLVAFVLKRWGPPMLAIVEKRLALFTVLFLALLVGAFFMVKLIGH</sequence>
<dbReference type="Proteomes" id="UP000195766">
    <property type="component" value="Unassembled WGS sequence"/>
</dbReference>
<evidence type="ECO:0000256" key="1">
    <source>
        <dbReference type="SAM" id="Phobius"/>
    </source>
</evidence>
<dbReference type="PANTHER" id="PTHR42709:SF11">
    <property type="entry name" value="DEDA FAMILY PROTEIN"/>
    <property type="match status" value="1"/>
</dbReference>
<feature type="domain" description="VTT" evidence="2">
    <location>
        <begin position="54"/>
        <end position="154"/>
    </location>
</feature>
<feature type="transmembrane region" description="Helical" evidence="1">
    <location>
        <begin position="170"/>
        <end position="191"/>
    </location>
</feature>
<keyword evidence="1" id="KW-0812">Transmembrane</keyword>
<feature type="transmembrane region" description="Helical" evidence="1">
    <location>
        <begin position="52"/>
        <end position="77"/>
    </location>
</feature>
<evidence type="ECO:0000259" key="2">
    <source>
        <dbReference type="Pfam" id="PF09335"/>
    </source>
</evidence>